<reference evidence="2" key="1">
    <citation type="journal article" date="2019" name="Int. J. Syst. Evol. Microbiol.">
        <title>The Global Catalogue of Microorganisms (GCM) 10K type strain sequencing project: providing services to taxonomists for standard genome sequencing and annotation.</title>
        <authorList>
            <consortium name="The Broad Institute Genomics Platform"/>
            <consortium name="The Broad Institute Genome Sequencing Center for Infectious Disease"/>
            <person name="Wu L."/>
            <person name="Ma J."/>
        </authorList>
    </citation>
    <scope>NUCLEOTIDE SEQUENCE [LARGE SCALE GENOMIC DNA]</scope>
    <source>
        <strain evidence="2">JCM 31405</strain>
    </source>
</reference>
<sequence>MNLIGTALPALTVFTTPLMSTVWKNPVNAYVTLMGNVPLAMLPAPSVAVQVGVVVPTFR</sequence>
<proteinExistence type="predicted"/>
<dbReference type="EMBL" id="BMQN01000018">
    <property type="protein sequence ID" value="GGS07019.1"/>
    <property type="molecule type" value="Genomic_DNA"/>
</dbReference>
<organism evidence="1 2">
    <name type="scientific">Deinococcus sedimenti</name>
    <dbReference type="NCBI Taxonomy" id="1867090"/>
    <lineage>
        <taxon>Bacteria</taxon>
        <taxon>Thermotogati</taxon>
        <taxon>Deinococcota</taxon>
        <taxon>Deinococci</taxon>
        <taxon>Deinococcales</taxon>
        <taxon>Deinococcaceae</taxon>
        <taxon>Deinococcus</taxon>
    </lineage>
</organism>
<accession>A0ABQ2SAW4</accession>
<keyword evidence="2" id="KW-1185">Reference proteome</keyword>
<name>A0ABQ2SAW4_9DEIO</name>
<comment type="caution">
    <text evidence="1">The sequence shown here is derived from an EMBL/GenBank/DDBJ whole genome shotgun (WGS) entry which is preliminary data.</text>
</comment>
<gene>
    <name evidence="1" type="ORF">GCM10008960_36690</name>
</gene>
<protein>
    <submittedName>
        <fullName evidence="1">Uncharacterized protein</fullName>
    </submittedName>
</protein>
<evidence type="ECO:0000313" key="1">
    <source>
        <dbReference type="EMBL" id="GGS07019.1"/>
    </source>
</evidence>
<dbReference type="Proteomes" id="UP000644548">
    <property type="component" value="Unassembled WGS sequence"/>
</dbReference>
<evidence type="ECO:0000313" key="2">
    <source>
        <dbReference type="Proteomes" id="UP000644548"/>
    </source>
</evidence>